<evidence type="ECO:0000313" key="3">
    <source>
        <dbReference type="EMBL" id="PIT92642.1"/>
    </source>
</evidence>
<dbReference type="SUPFAM" id="SSF51283">
    <property type="entry name" value="dUTPase-like"/>
    <property type="match status" value="1"/>
</dbReference>
<dbReference type="EMBL" id="PFBA01000013">
    <property type="protein sequence ID" value="PIT92642.1"/>
    <property type="molecule type" value="Genomic_DNA"/>
</dbReference>
<evidence type="ECO:0000256" key="2">
    <source>
        <dbReference type="ARBA" id="ARBA00023080"/>
    </source>
</evidence>
<evidence type="ECO:0000256" key="1">
    <source>
        <dbReference type="ARBA" id="ARBA00022801"/>
    </source>
</evidence>
<dbReference type="InterPro" id="IPR033704">
    <property type="entry name" value="dUTPase_trimeric"/>
</dbReference>
<keyword evidence="2" id="KW-0546">Nucleotide metabolism</keyword>
<dbReference type="PANTHER" id="PTHR42680">
    <property type="entry name" value="DCTP DEAMINASE"/>
    <property type="match status" value="1"/>
</dbReference>
<accession>A0A2M6WIM1</accession>
<keyword evidence="1" id="KW-0378">Hydrolase</keyword>
<protein>
    <submittedName>
        <fullName evidence="3">Uncharacterized protein</fullName>
    </submittedName>
</protein>
<dbReference type="GO" id="GO:0008829">
    <property type="term" value="F:dCTP deaminase activity"/>
    <property type="evidence" value="ECO:0007669"/>
    <property type="project" value="InterPro"/>
</dbReference>
<dbReference type="PANTHER" id="PTHR42680:SF2">
    <property type="entry name" value="DCTP DEAMINASE"/>
    <property type="match status" value="1"/>
</dbReference>
<dbReference type="GO" id="GO:0006229">
    <property type="term" value="P:dUTP biosynthetic process"/>
    <property type="evidence" value="ECO:0007669"/>
    <property type="project" value="InterPro"/>
</dbReference>
<proteinExistence type="predicted"/>
<comment type="caution">
    <text evidence="3">The sequence shown here is derived from an EMBL/GenBank/DDBJ whole genome shotgun (WGS) entry which is preliminary data.</text>
</comment>
<organism evidence="3 4">
    <name type="scientific">Candidatus Harrisonbacteria bacterium CG10_big_fil_rev_8_21_14_0_10_42_17</name>
    <dbReference type="NCBI Taxonomy" id="1974584"/>
    <lineage>
        <taxon>Bacteria</taxon>
        <taxon>Candidatus Harrisoniibacteriota</taxon>
    </lineage>
</organism>
<reference evidence="4" key="1">
    <citation type="submission" date="2017-09" db="EMBL/GenBank/DDBJ databases">
        <title>Depth-based differentiation of microbial function through sediment-hosted aquifers and enrichment of novel symbionts in the deep terrestrial subsurface.</title>
        <authorList>
            <person name="Probst A.J."/>
            <person name="Ladd B."/>
            <person name="Jarett J.K."/>
            <person name="Geller-Mcgrath D.E."/>
            <person name="Sieber C.M.K."/>
            <person name="Emerson J.B."/>
            <person name="Anantharaman K."/>
            <person name="Thomas B.C."/>
            <person name="Malmstrom R."/>
            <person name="Stieglmeier M."/>
            <person name="Klingl A."/>
            <person name="Woyke T."/>
            <person name="Ryan C.M."/>
            <person name="Banfield J.F."/>
        </authorList>
    </citation>
    <scope>NUCLEOTIDE SEQUENCE [LARGE SCALE GENOMIC DNA]</scope>
</reference>
<evidence type="ECO:0000313" key="4">
    <source>
        <dbReference type="Proteomes" id="UP000228635"/>
    </source>
</evidence>
<dbReference type="InterPro" id="IPR036157">
    <property type="entry name" value="dUTPase-like_sf"/>
</dbReference>
<dbReference type="CDD" id="cd07557">
    <property type="entry name" value="trimeric_dUTPase"/>
    <property type="match status" value="1"/>
</dbReference>
<gene>
    <name evidence="3" type="ORF">COU08_01445</name>
</gene>
<sequence>MLLSRDDILRHKQQGSIVIEPYNDRNLKTVSYDVMLGEWYWKEGHPQGRSTIHNVYDEDSTKRIWGGPHKAQLVSELQGHLGMNLKNIPNDARVIVLGPHETILGHTIEYIGGKDICTAKMYARSSLGRNFIEVCKDAGWGDVGYFNRWTMEITNNSQNFSIPLVVGRRIAQMVFYEVKPLESNKKDYAEDAGKYQASTELEDLKRTWNPHMMVPQMHRDWEVLGG</sequence>
<name>A0A2M6WIM1_9BACT</name>
<dbReference type="Proteomes" id="UP000228635">
    <property type="component" value="Unassembled WGS sequence"/>
</dbReference>
<dbReference type="Pfam" id="PF22769">
    <property type="entry name" value="DCD"/>
    <property type="match status" value="1"/>
</dbReference>
<dbReference type="Gene3D" id="2.70.40.10">
    <property type="match status" value="1"/>
</dbReference>
<dbReference type="AlphaFoldDB" id="A0A2M6WIM1"/>
<dbReference type="InterPro" id="IPR011962">
    <property type="entry name" value="dCTP_deaminase"/>
</dbReference>